<proteinExistence type="predicted"/>
<protein>
    <submittedName>
        <fullName evidence="2">Uncharacterized protein</fullName>
    </submittedName>
</protein>
<name>A0A645IU71_9ZZZZ</name>
<dbReference type="EMBL" id="VSSQ01117562">
    <property type="protein sequence ID" value="MPN51944.1"/>
    <property type="molecule type" value="Genomic_DNA"/>
</dbReference>
<evidence type="ECO:0000313" key="2">
    <source>
        <dbReference type="EMBL" id="MPN51944.1"/>
    </source>
</evidence>
<organism evidence="2">
    <name type="scientific">bioreactor metagenome</name>
    <dbReference type="NCBI Taxonomy" id="1076179"/>
    <lineage>
        <taxon>unclassified sequences</taxon>
        <taxon>metagenomes</taxon>
        <taxon>ecological metagenomes</taxon>
    </lineage>
</organism>
<keyword evidence="1" id="KW-0812">Transmembrane</keyword>
<accession>A0A645IU71</accession>
<feature type="transmembrane region" description="Helical" evidence="1">
    <location>
        <begin position="36"/>
        <end position="54"/>
    </location>
</feature>
<keyword evidence="1" id="KW-1133">Transmembrane helix</keyword>
<evidence type="ECO:0000256" key="1">
    <source>
        <dbReference type="SAM" id="Phobius"/>
    </source>
</evidence>
<dbReference type="AlphaFoldDB" id="A0A645IU71"/>
<gene>
    <name evidence="2" type="ORF">SDC9_199595</name>
</gene>
<comment type="caution">
    <text evidence="2">The sequence shown here is derived from an EMBL/GenBank/DDBJ whole genome shotgun (WGS) entry which is preliminary data.</text>
</comment>
<keyword evidence="1" id="KW-0472">Membrane</keyword>
<reference evidence="2" key="1">
    <citation type="submission" date="2019-08" db="EMBL/GenBank/DDBJ databases">
        <authorList>
            <person name="Kucharzyk K."/>
            <person name="Murdoch R.W."/>
            <person name="Higgins S."/>
            <person name="Loffler F."/>
        </authorList>
    </citation>
    <scope>NUCLEOTIDE SEQUENCE</scope>
</reference>
<sequence>MHMNVIGVVMDGRCPYGIGFLQLAAPDQVGYTDAGIVFQCLLTVLCAVINSVLFKKRIIKGYNGRIQRTIPALGKVKPVCHVGGLHFIQKIMCRCKDTGRVFLHALAGCTEINFMSLFRDIPMK</sequence>